<dbReference type="AlphaFoldDB" id="A0AA37WFG6"/>
<feature type="transmembrane region" description="Helical" evidence="1">
    <location>
        <begin position="61"/>
        <end position="80"/>
    </location>
</feature>
<protein>
    <submittedName>
        <fullName evidence="2">Uncharacterized protein</fullName>
    </submittedName>
</protein>
<gene>
    <name evidence="2" type="ORF">GCM10007940_22240</name>
</gene>
<accession>A0AA37WFG6</accession>
<evidence type="ECO:0000313" key="2">
    <source>
        <dbReference type="EMBL" id="GLR17609.1"/>
    </source>
</evidence>
<keyword evidence="1" id="KW-0472">Membrane</keyword>
<reference evidence="2" key="1">
    <citation type="journal article" date="2014" name="Int. J. Syst. Evol. Microbiol.">
        <title>Complete genome sequence of Corynebacterium casei LMG S-19264T (=DSM 44701T), isolated from a smear-ripened cheese.</title>
        <authorList>
            <consortium name="US DOE Joint Genome Institute (JGI-PGF)"/>
            <person name="Walter F."/>
            <person name="Albersmeier A."/>
            <person name="Kalinowski J."/>
            <person name="Ruckert C."/>
        </authorList>
    </citation>
    <scope>NUCLEOTIDE SEQUENCE</scope>
    <source>
        <strain evidence="2">NBRC 108769</strain>
    </source>
</reference>
<keyword evidence="1" id="KW-1133">Transmembrane helix</keyword>
<sequence>MPLIIGLLALFFPRVIILMLYFLTSFFTGVYDSILLPILGFLFMPVTLIAYTYAINTVGPGSTTGIVIIAIAVIIDLGLWKRGSRRK</sequence>
<evidence type="ECO:0000313" key="3">
    <source>
        <dbReference type="Proteomes" id="UP001156666"/>
    </source>
</evidence>
<evidence type="ECO:0000256" key="1">
    <source>
        <dbReference type="SAM" id="Phobius"/>
    </source>
</evidence>
<organism evidence="2 3">
    <name type="scientific">Portibacter lacus</name>
    <dbReference type="NCBI Taxonomy" id="1099794"/>
    <lineage>
        <taxon>Bacteria</taxon>
        <taxon>Pseudomonadati</taxon>
        <taxon>Bacteroidota</taxon>
        <taxon>Saprospiria</taxon>
        <taxon>Saprospirales</taxon>
        <taxon>Haliscomenobacteraceae</taxon>
        <taxon>Portibacter</taxon>
    </lineage>
</organism>
<name>A0AA37WFG6_9BACT</name>
<feature type="transmembrane region" description="Helical" evidence="1">
    <location>
        <begin position="6"/>
        <end position="27"/>
    </location>
</feature>
<dbReference type="Proteomes" id="UP001156666">
    <property type="component" value="Unassembled WGS sequence"/>
</dbReference>
<feature type="transmembrane region" description="Helical" evidence="1">
    <location>
        <begin position="34"/>
        <end position="55"/>
    </location>
</feature>
<reference evidence="2" key="2">
    <citation type="submission" date="2023-01" db="EMBL/GenBank/DDBJ databases">
        <title>Draft genome sequence of Portibacter lacus strain NBRC 108769.</title>
        <authorList>
            <person name="Sun Q."/>
            <person name="Mori K."/>
        </authorList>
    </citation>
    <scope>NUCLEOTIDE SEQUENCE</scope>
    <source>
        <strain evidence="2">NBRC 108769</strain>
    </source>
</reference>
<keyword evidence="1" id="KW-0812">Transmembrane</keyword>
<dbReference type="EMBL" id="BSOH01000014">
    <property type="protein sequence ID" value="GLR17609.1"/>
    <property type="molecule type" value="Genomic_DNA"/>
</dbReference>
<dbReference type="RefSeq" id="WP_235291279.1">
    <property type="nucleotide sequence ID" value="NZ_BSOH01000014.1"/>
</dbReference>
<keyword evidence="3" id="KW-1185">Reference proteome</keyword>
<proteinExistence type="predicted"/>
<comment type="caution">
    <text evidence="2">The sequence shown here is derived from an EMBL/GenBank/DDBJ whole genome shotgun (WGS) entry which is preliminary data.</text>
</comment>